<organism evidence="1">
    <name type="scientific">Zea mays</name>
    <name type="common">Maize</name>
    <dbReference type="NCBI Taxonomy" id="4577"/>
    <lineage>
        <taxon>Eukaryota</taxon>
        <taxon>Viridiplantae</taxon>
        <taxon>Streptophyta</taxon>
        <taxon>Embryophyta</taxon>
        <taxon>Tracheophyta</taxon>
        <taxon>Spermatophyta</taxon>
        <taxon>Magnoliopsida</taxon>
        <taxon>Liliopsida</taxon>
        <taxon>Poales</taxon>
        <taxon>Poaceae</taxon>
        <taxon>PACMAD clade</taxon>
        <taxon>Panicoideae</taxon>
        <taxon>Andropogonodae</taxon>
        <taxon>Andropogoneae</taxon>
        <taxon>Tripsacinae</taxon>
        <taxon>Zea</taxon>
    </lineage>
</organism>
<proteinExistence type="evidence at transcript level"/>
<accession>C4J103</accession>
<reference evidence="1" key="2">
    <citation type="submission" date="2012-06" db="EMBL/GenBank/DDBJ databases">
        <authorList>
            <person name="Yu Y."/>
            <person name="Currie J."/>
            <person name="Lomeli R."/>
            <person name="Angelova A."/>
            <person name="Collura K."/>
            <person name="Wissotski M."/>
            <person name="Campos D."/>
            <person name="Kudrna D."/>
            <person name="Golser W."/>
            <person name="Ashely E."/>
            <person name="Descour A."/>
            <person name="Fernandes J."/>
            <person name="Soderlund C."/>
            <person name="Walbot V."/>
        </authorList>
    </citation>
    <scope>NUCLEOTIDE SEQUENCE</scope>
    <source>
        <strain evidence="1">B73</strain>
    </source>
</reference>
<dbReference type="AlphaFoldDB" id="C4J103"/>
<reference evidence="1" key="1">
    <citation type="journal article" date="2009" name="PLoS Genet.">
        <title>Sequencing, mapping, and analysis of 27,455 maize full-length cDNAs.</title>
        <authorList>
            <person name="Soderlund C."/>
            <person name="Descour A."/>
            <person name="Kudrna D."/>
            <person name="Bomhoff M."/>
            <person name="Boyd L."/>
            <person name="Currie J."/>
            <person name="Angelova A."/>
            <person name="Collura K."/>
            <person name="Wissotski M."/>
            <person name="Ashley E."/>
            <person name="Morrow D."/>
            <person name="Fernandes J."/>
            <person name="Walbot V."/>
            <person name="Yu Y."/>
        </authorList>
    </citation>
    <scope>NUCLEOTIDE SEQUENCE</scope>
    <source>
        <strain evidence="1">B73</strain>
    </source>
</reference>
<dbReference type="EMBL" id="BT084500">
    <property type="protein sequence ID" value="ACR34853.1"/>
    <property type="molecule type" value="mRNA"/>
</dbReference>
<evidence type="ECO:0000313" key="1">
    <source>
        <dbReference type="EMBL" id="ACR34853.1"/>
    </source>
</evidence>
<protein>
    <submittedName>
        <fullName evidence="1">Uncharacterized protein</fullName>
    </submittedName>
</protein>
<name>C4J103_MAIZE</name>
<sequence length="225" mass="25034">MAEQPSRWPPRATSSLACLLSTQVAQAPTTRVTRARYFMFSRQAGRGSKQQPHAAPAPGSGTAAVLDDRFWSSARFSRRSALALSRSLSFSAMMHRFSRYSFRFTISMASAPPSRNLLSLNLLLLLTASVFFSCRSRLTTTRDGCSLPLPLLLQNQEPEHMLLWTADGVGGLLLARFFRARRLNLEMKCSKGFKAIYKDRSRLASPRLRAWVVALGFLFGGACTH</sequence>